<dbReference type="GO" id="GO:0005829">
    <property type="term" value="C:cytosol"/>
    <property type="evidence" value="ECO:0007669"/>
    <property type="project" value="TreeGrafter"/>
</dbReference>
<dbReference type="Gene3D" id="1.25.10.10">
    <property type="entry name" value="Leucine-rich Repeat Variant"/>
    <property type="match status" value="1"/>
</dbReference>
<keyword evidence="1" id="KW-0813">Transport</keyword>
<name>D2V2K1_NAEGR</name>
<dbReference type="EMBL" id="GG738849">
    <property type="protein sequence ID" value="EFC49074.1"/>
    <property type="molecule type" value="Genomic_DNA"/>
</dbReference>
<dbReference type="FunCoup" id="D2V2K1">
    <property type="interactions" value="521"/>
</dbReference>
<dbReference type="GO" id="GO:0006606">
    <property type="term" value="P:protein import into nucleus"/>
    <property type="evidence" value="ECO:0007669"/>
    <property type="project" value="TreeGrafter"/>
</dbReference>
<protein>
    <submittedName>
        <fullName evidence="3">Importin-9</fullName>
    </submittedName>
</protein>
<dbReference type="Pfam" id="PF25018">
    <property type="entry name" value="HEAT_IPO9_c"/>
    <property type="match status" value="1"/>
</dbReference>
<dbReference type="OMA" id="NPDQYTI"/>
<feature type="domain" description="Importin-9 central HEAT repeats" evidence="2">
    <location>
        <begin position="431"/>
        <end position="589"/>
    </location>
</feature>
<dbReference type="RefSeq" id="XP_002681818.1">
    <property type="nucleotide sequence ID" value="XM_002681772.1"/>
</dbReference>
<dbReference type="InParanoid" id="D2V2K1"/>
<dbReference type="GeneID" id="8849933"/>
<dbReference type="VEuPathDB" id="AmoebaDB:NAEGRDRAFT_46183"/>
<accession>D2V2K1</accession>
<organism evidence="4">
    <name type="scientific">Naegleria gruberi</name>
    <name type="common">Amoeba</name>
    <dbReference type="NCBI Taxonomy" id="5762"/>
    <lineage>
        <taxon>Eukaryota</taxon>
        <taxon>Discoba</taxon>
        <taxon>Heterolobosea</taxon>
        <taxon>Tetramitia</taxon>
        <taxon>Eutetramitia</taxon>
        <taxon>Vahlkampfiidae</taxon>
        <taxon>Naegleria</taxon>
    </lineage>
</organism>
<proteinExistence type="predicted"/>
<dbReference type="GO" id="GO:0005635">
    <property type="term" value="C:nuclear envelope"/>
    <property type="evidence" value="ECO:0007669"/>
    <property type="project" value="TreeGrafter"/>
</dbReference>
<evidence type="ECO:0000256" key="1">
    <source>
        <dbReference type="ARBA" id="ARBA00022927"/>
    </source>
</evidence>
<dbReference type="InterPro" id="IPR056840">
    <property type="entry name" value="HEAT_IPO9_central"/>
</dbReference>
<dbReference type="InterPro" id="IPR011989">
    <property type="entry name" value="ARM-like"/>
</dbReference>
<dbReference type="OrthoDB" id="431626at2759"/>
<gene>
    <name evidence="3" type="ORF">NAEGRDRAFT_46183</name>
</gene>
<dbReference type="KEGG" id="ngr:NAEGRDRAFT_46183"/>
<keyword evidence="4" id="KW-1185">Reference proteome</keyword>
<dbReference type="AlphaFoldDB" id="D2V2K1"/>
<evidence type="ECO:0000313" key="3">
    <source>
        <dbReference type="EMBL" id="EFC49074.1"/>
    </source>
</evidence>
<dbReference type="PANTHER" id="PTHR10997:SF9">
    <property type="entry name" value="IMPORTIN-9"/>
    <property type="match status" value="1"/>
</dbReference>
<dbReference type="InterPro" id="IPR016024">
    <property type="entry name" value="ARM-type_fold"/>
</dbReference>
<dbReference type="Proteomes" id="UP000006671">
    <property type="component" value="Unassembled WGS sequence"/>
</dbReference>
<dbReference type="STRING" id="5762.D2V2K1"/>
<dbReference type="SUPFAM" id="SSF48371">
    <property type="entry name" value="ARM repeat"/>
    <property type="match status" value="1"/>
</dbReference>
<evidence type="ECO:0000313" key="4">
    <source>
        <dbReference type="Proteomes" id="UP000006671"/>
    </source>
</evidence>
<dbReference type="eggNOG" id="KOG2274">
    <property type="taxonomic scope" value="Eukaryota"/>
</dbReference>
<evidence type="ECO:0000259" key="2">
    <source>
        <dbReference type="Pfam" id="PF25018"/>
    </source>
</evidence>
<keyword evidence="1" id="KW-0653">Protein transport</keyword>
<reference evidence="3 4" key="1">
    <citation type="journal article" date="2010" name="Cell">
        <title>The genome of Naegleria gruberi illuminates early eukaryotic versatility.</title>
        <authorList>
            <person name="Fritz-Laylin L.K."/>
            <person name="Prochnik S.E."/>
            <person name="Ginger M.L."/>
            <person name="Dacks J.B."/>
            <person name="Carpenter M.L."/>
            <person name="Field M.C."/>
            <person name="Kuo A."/>
            <person name="Paredez A."/>
            <person name="Chapman J."/>
            <person name="Pham J."/>
            <person name="Shu S."/>
            <person name="Neupane R."/>
            <person name="Cipriano M."/>
            <person name="Mancuso J."/>
            <person name="Tu H."/>
            <person name="Salamov A."/>
            <person name="Lindquist E."/>
            <person name="Shapiro H."/>
            <person name="Lucas S."/>
            <person name="Grigoriev I.V."/>
            <person name="Cande W.Z."/>
            <person name="Fulton C."/>
            <person name="Rokhsar D.S."/>
            <person name="Dawson S.C."/>
        </authorList>
    </citation>
    <scope>NUCLEOTIDE SEQUENCE [LARGE SCALE GENOMIC DNA]</scope>
    <source>
        <strain evidence="3 4">NEG-M</strain>
    </source>
</reference>
<sequence>MEELQREFSILAQCLYKIGGGVMVSPQEINGAQNELLSFPSRCSYYGILLLHVSLYDYIPFRNRFCVSDNNMFNCSIHFPLHQIIQQESQLKNVILNPAVRQLSAVLLKGYIKTHWNTITSADLKKQFKDLLPLGLMVGDFEVDTPPAFLSKINTAFGMSISEAAEHEFPEEWNDLIQILINIYENGLTNQQNFAQSLGALKCLSLVAQHFSDKHTIFVFPVLVPYMLKIAENAQLPDIIRAKALTVCSEMFSLIAMVSGDVTDEDDEYVDDYGDDGVYEEAPEEGERVIDDRLIEESKKLLATALEPTMNIVLGEICKPIPNVESDCSFKMECVKMMNTLIKEFGKTLQQAIIVVLQSTCISLEKEYETYFKHAVLSPSESGIPTKEIAARYDSEGENVNFTTVICQQIELLATIVLNPKLSTLLSSSKANLVQLIYLLIGYSQLPESMTELWETEPEQFVSEEDNQYSSYSIRIACAKLIEDFHDTYDNLAVESLLEAYHKRMQESQNLYIQNSNSCTWWKLREACLMCISSFTGFRDSIEDYPKIFDLPSLMNQLVQNDLKVNTESLQFLKSRAIQCSSFFLGQISNTKLYKINSLELIKQLFIIYVNHLNEQQPLPLRLYSCQAVARIFCLHSPILEPLISSFGQGKDEILQNILFCMCKLVDDLTDETMYIPLESIAVFVNFLPHVVVPQSANVISIMLNQLDKFSNDHAISSDIINVFDKLAQIPETEAQLVNNVIPRIAQIFTSSGTATKSDFVENLLNLSNTIIVRAKKEDSITILNSLFPSLMSLGFSNEDPSWIQKINECLRSIVHVSEEILVQHRFTSQNHQVSSFHFLLEYIYRLLQPNFSESAAFGVGELITEIFTKLGTALNMEIIGKILSACIVKLNVSEELIFIQSIVFVFAKLFHHQDVVQMFNLLESIKVGDSNGLVCLLNKWSKNQQFFFGAYKLKVTATALAKLLQTGDERLGTVTVSVEIEKESSGKYRTRSKSKTKERQMPFVLHAFVLLVDAFVRAKENENDKKKEYSAESVLYGGEPMGTDSNVEDDYLHQLVDDDFDDDEEEYFDDVLSSKDPINNVNLIEILPQVMKELCQVNQQVLPHLEKMLTTEQKNALKEMLNK</sequence>
<dbReference type="PANTHER" id="PTHR10997">
    <property type="entry name" value="IMPORTIN-7, 8, 11"/>
    <property type="match status" value="1"/>
</dbReference>